<dbReference type="Proteomes" id="UP000501427">
    <property type="component" value="Chromosome"/>
</dbReference>
<dbReference type="Gene3D" id="3.40.1260.10">
    <property type="entry name" value="DsrEFH-like"/>
    <property type="match status" value="1"/>
</dbReference>
<dbReference type="SUPFAM" id="SSF75169">
    <property type="entry name" value="DsrEFH-like"/>
    <property type="match status" value="1"/>
</dbReference>
<dbReference type="RefSeq" id="WP_111913573.1">
    <property type="nucleotide sequence ID" value="NZ_CAWNWS010000072.1"/>
</dbReference>
<dbReference type="NCBIfam" id="TIGR03011">
    <property type="entry name" value="sulf_tusB_dsrH"/>
    <property type="match status" value="1"/>
</dbReference>
<dbReference type="GO" id="GO:0005737">
    <property type="term" value="C:cytoplasm"/>
    <property type="evidence" value="ECO:0007669"/>
    <property type="project" value="InterPro"/>
</dbReference>
<dbReference type="Pfam" id="PF04077">
    <property type="entry name" value="DsrH"/>
    <property type="match status" value="1"/>
</dbReference>
<dbReference type="AlphaFoldDB" id="A0A6M4Y505"/>
<proteinExistence type="predicted"/>
<sequence>MIQLVLNSPFLSQDLEQVLRYRQDADLLVLMQDAVVATTAPQWCERLNGIPLYVMGEDLKARGLSPRIGMELDMAGLIKLIAEQGSPQTWAG</sequence>
<dbReference type="GO" id="GO:0002143">
    <property type="term" value="P:tRNA wobble position uridine thiolation"/>
    <property type="evidence" value="ECO:0007669"/>
    <property type="project" value="InterPro"/>
</dbReference>
<keyword evidence="1" id="KW-0808">Transferase</keyword>
<reference evidence="1 2" key="1">
    <citation type="submission" date="2019-03" db="EMBL/GenBank/DDBJ databases">
        <title>Novel transposon Tn6433 accelerates the dissemination of tet(E) in Aeromonas from aerobic biofilm under oxytetracycline stress.</title>
        <authorList>
            <person name="Shi Y."/>
            <person name="Tian Z."/>
            <person name="Zhang Y."/>
            <person name="Zhang H."/>
            <person name="Yang M."/>
        </authorList>
    </citation>
    <scope>NUCLEOTIDE SEQUENCE [LARGE SCALE GENOMIC DNA]</scope>
    <source>
        <strain evidence="1 2">T0.1-19</strain>
    </source>
</reference>
<dbReference type="InterPro" id="IPR027396">
    <property type="entry name" value="DsrEFH-like"/>
</dbReference>
<dbReference type="GO" id="GO:0016740">
    <property type="term" value="F:transferase activity"/>
    <property type="evidence" value="ECO:0007669"/>
    <property type="project" value="UniProtKB-KW"/>
</dbReference>
<organism evidence="1 2">
    <name type="scientific">Aeromonas media</name>
    <dbReference type="NCBI Taxonomy" id="651"/>
    <lineage>
        <taxon>Bacteria</taxon>
        <taxon>Pseudomonadati</taxon>
        <taxon>Pseudomonadota</taxon>
        <taxon>Gammaproteobacteria</taxon>
        <taxon>Aeromonadales</taxon>
        <taxon>Aeromonadaceae</taxon>
        <taxon>Aeromonas</taxon>
    </lineage>
</organism>
<gene>
    <name evidence="1" type="primary">dsrH</name>
    <name evidence="1" type="ORF">E4184_01665</name>
</gene>
<evidence type="ECO:0000313" key="2">
    <source>
        <dbReference type="Proteomes" id="UP000501427"/>
    </source>
</evidence>
<name>A0A6M4Y505_AERME</name>
<dbReference type="EMBL" id="CP038441">
    <property type="protein sequence ID" value="QJT20317.1"/>
    <property type="molecule type" value="Genomic_DNA"/>
</dbReference>
<evidence type="ECO:0000313" key="1">
    <source>
        <dbReference type="EMBL" id="QJT20317.1"/>
    </source>
</evidence>
<dbReference type="InterPro" id="IPR007215">
    <property type="entry name" value="Sulphur_relay_TusB/DsrH"/>
</dbReference>
<protein>
    <submittedName>
        <fullName evidence="1">Sulfurtransferase complex subunit TusB</fullName>
    </submittedName>
</protein>
<accession>A0A6M4Y505</accession>